<evidence type="ECO:0000313" key="1">
    <source>
        <dbReference type="EMBL" id="SBP61276.1"/>
    </source>
</evidence>
<feature type="non-terminal residue" evidence="1">
    <location>
        <position position="69"/>
    </location>
</feature>
<gene>
    <name evidence="1" type="primary">v1g225175</name>
</gene>
<proteinExistence type="predicted"/>
<organism evidence="1">
    <name type="scientific">Nothobranchius furzeri</name>
    <name type="common">Turquoise killifish</name>
    <dbReference type="NCBI Taxonomy" id="105023"/>
    <lineage>
        <taxon>Eukaryota</taxon>
        <taxon>Metazoa</taxon>
        <taxon>Chordata</taxon>
        <taxon>Craniata</taxon>
        <taxon>Vertebrata</taxon>
        <taxon>Euteleostomi</taxon>
        <taxon>Actinopterygii</taxon>
        <taxon>Neopterygii</taxon>
        <taxon>Teleostei</taxon>
        <taxon>Neoteleostei</taxon>
        <taxon>Acanthomorphata</taxon>
        <taxon>Ovalentaria</taxon>
        <taxon>Atherinomorphae</taxon>
        <taxon>Cyprinodontiformes</taxon>
        <taxon>Nothobranchiidae</taxon>
        <taxon>Nothobranchius</taxon>
    </lineage>
</organism>
<accession>A0A1A8B3J6</accession>
<dbReference type="AlphaFoldDB" id="A0A1A8B3J6"/>
<reference evidence="1" key="2">
    <citation type="submission" date="2016-06" db="EMBL/GenBank/DDBJ databases">
        <title>The genome of a short-lived fish provides insights into sex chromosome evolution and the genetic control of aging.</title>
        <authorList>
            <person name="Reichwald K."/>
            <person name="Felder M."/>
            <person name="Petzold A."/>
            <person name="Koch P."/>
            <person name="Groth M."/>
            <person name="Platzer M."/>
        </authorList>
    </citation>
    <scope>NUCLEOTIDE SEQUENCE</scope>
    <source>
        <tissue evidence="1">Brain</tissue>
    </source>
</reference>
<dbReference type="EMBL" id="HADY01022791">
    <property type="protein sequence ID" value="SBP61276.1"/>
    <property type="molecule type" value="Transcribed_RNA"/>
</dbReference>
<reference evidence="1" key="1">
    <citation type="submission" date="2016-05" db="EMBL/GenBank/DDBJ databases">
        <authorList>
            <person name="Lavstsen T."/>
            <person name="Jespersen J.S."/>
        </authorList>
    </citation>
    <scope>NUCLEOTIDE SEQUENCE</scope>
    <source>
        <tissue evidence="1">Brain</tissue>
    </source>
</reference>
<protein>
    <submittedName>
        <fullName evidence="1">Uncharacterized protein</fullName>
    </submittedName>
</protein>
<name>A0A1A8B3J6_NOTFU</name>
<sequence length="69" mass="7395">MPSHIKMIPAAPVAKIDFASARSRKRKLDDAMLGGQHFSTLRSFGASLQARAVQHKSTTVQRGCAAISS</sequence>